<gene>
    <name evidence="1" type="ORF">C0630_12465</name>
</gene>
<comment type="caution">
    <text evidence="1">The sequence shown here is derived from an EMBL/GenBank/DDBJ whole genome shotgun (WGS) entry which is preliminary data.</text>
</comment>
<proteinExistence type="predicted"/>
<protein>
    <submittedName>
        <fullName evidence="1">Uncharacterized protein</fullName>
    </submittedName>
</protein>
<dbReference type="STRING" id="1111735.GCA_000428045_00332"/>
<dbReference type="InterPro" id="IPR036280">
    <property type="entry name" value="Multihaem_cyt_sf"/>
</dbReference>
<dbReference type="AlphaFoldDB" id="A0A2N6CVN6"/>
<evidence type="ECO:0000313" key="1">
    <source>
        <dbReference type="EMBL" id="PLX61249.1"/>
    </source>
</evidence>
<dbReference type="EMBL" id="PKUN01000021">
    <property type="protein sequence ID" value="PLX61249.1"/>
    <property type="molecule type" value="Genomic_DNA"/>
</dbReference>
<organism evidence="1 2">
    <name type="scientific">Sedimenticola selenatireducens</name>
    <dbReference type="NCBI Taxonomy" id="191960"/>
    <lineage>
        <taxon>Bacteria</taxon>
        <taxon>Pseudomonadati</taxon>
        <taxon>Pseudomonadota</taxon>
        <taxon>Gammaproteobacteria</taxon>
        <taxon>Chromatiales</taxon>
        <taxon>Sedimenticolaceae</taxon>
        <taxon>Sedimenticola</taxon>
    </lineage>
</organism>
<reference evidence="1 2" key="1">
    <citation type="submission" date="2017-11" db="EMBL/GenBank/DDBJ databases">
        <title>Genome-resolved metagenomics identifies genetic mobility, metabolic interactions, and unexpected diversity in perchlorate-reducing communities.</title>
        <authorList>
            <person name="Barnum T.P."/>
            <person name="Figueroa I.A."/>
            <person name="Carlstrom C.I."/>
            <person name="Lucas L.N."/>
            <person name="Engelbrektson A.L."/>
            <person name="Coates J.D."/>
        </authorList>
    </citation>
    <scope>NUCLEOTIDE SEQUENCE [LARGE SCALE GENOMIC DNA]</scope>
    <source>
        <strain evidence="1">BM301</strain>
    </source>
</reference>
<sequence length="121" mass="13768">MRRNHMDYLKHDRRETVHKGIRNTQYSLAECVECHAEKDSAGAYKPVNADGQFCESCHSYVAVNLTCFQCHRKTPENMSGNGTAMREGDQRQVFGLLQSVDQPLSLSRDELTRLHAKIEGN</sequence>
<dbReference type="Proteomes" id="UP000235015">
    <property type="component" value="Unassembled WGS sequence"/>
</dbReference>
<evidence type="ECO:0000313" key="2">
    <source>
        <dbReference type="Proteomes" id="UP000235015"/>
    </source>
</evidence>
<dbReference type="SUPFAM" id="SSF48695">
    <property type="entry name" value="Multiheme cytochromes"/>
    <property type="match status" value="1"/>
</dbReference>
<dbReference type="Gene3D" id="3.90.10.10">
    <property type="entry name" value="Cytochrome C3"/>
    <property type="match status" value="1"/>
</dbReference>
<accession>A0A2N6CVN6</accession>
<name>A0A2N6CVN6_9GAMM</name>